<feature type="compositionally biased region" description="Low complexity" evidence="1">
    <location>
        <begin position="964"/>
        <end position="974"/>
    </location>
</feature>
<evidence type="ECO:0000256" key="2">
    <source>
        <dbReference type="SAM" id="Phobius"/>
    </source>
</evidence>
<proteinExistence type="predicted"/>
<evidence type="ECO:0000313" key="3">
    <source>
        <dbReference type="EMBL" id="KAF1836476.1"/>
    </source>
</evidence>
<evidence type="ECO:0000313" key="4">
    <source>
        <dbReference type="Proteomes" id="UP000800040"/>
    </source>
</evidence>
<gene>
    <name evidence="3" type="ORF">BDW02DRAFT_238432</name>
</gene>
<keyword evidence="2" id="KW-0472">Membrane</keyword>
<feature type="transmembrane region" description="Helical" evidence="2">
    <location>
        <begin position="737"/>
        <end position="758"/>
    </location>
</feature>
<evidence type="ECO:0000256" key="1">
    <source>
        <dbReference type="SAM" id="MobiDB-lite"/>
    </source>
</evidence>
<keyword evidence="2" id="KW-1133">Transmembrane helix</keyword>
<feature type="compositionally biased region" description="Polar residues" evidence="1">
    <location>
        <begin position="1050"/>
        <end position="1059"/>
    </location>
</feature>
<dbReference type="EMBL" id="ML975273">
    <property type="protein sequence ID" value="KAF1836476.1"/>
    <property type="molecule type" value="Genomic_DNA"/>
</dbReference>
<name>A0A6A5KMJ6_9PLEO</name>
<keyword evidence="4" id="KW-1185">Reference proteome</keyword>
<accession>A0A6A5KMJ6</accession>
<dbReference type="OrthoDB" id="5148443at2759"/>
<feature type="transmembrane region" description="Helical" evidence="2">
    <location>
        <begin position="861"/>
        <end position="885"/>
    </location>
</feature>
<feature type="transmembrane region" description="Helical" evidence="2">
    <location>
        <begin position="12"/>
        <end position="32"/>
    </location>
</feature>
<feature type="region of interest" description="Disordered" evidence="1">
    <location>
        <begin position="958"/>
        <end position="981"/>
    </location>
</feature>
<keyword evidence="2" id="KW-0812">Transmembrane</keyword>
<feature type="transmembrane region" description="Helical" evidence="2">
    <location>
        <begin position="818"/>
        <end position="841"/>
    </location>
</feature>
<feature type="transmembrane region" description="Helical" evidence="2">
    <location>
        <begin position="683"/>
        <end position="716"/>
    </location>
</feature>
<reference evidence="3" key="1">
    <citation type="submission" date="2020-01" db="EMBL/GenBank/DDBJ databases">
        <authorList>
            <consortium name="DOE Joint Genome Institute"/>
            <person name="Haridas S."/>
            <person name="Albert R."/>
            <person name="Binder M."/>
            <person name="Bloem J."/>
            <person name="Labutti K."/>
            <person name="Salamov A."/>
            <person name="Andreopoulos B."/>
            <person name="Baker S.E."/>
            <person name="Barry K."/>
            <person name="Bills G."/>
            <person name="Bluhm B.H."/>
            <person name="Cannon C."/>
            <person name="Castanera R."/>
            <person name="Culley D.E."/>
            <person name="Daum C."/>
            <person name="Ezra D."/>
            <person name="Gonzalez J.B."/>
            <person name="Henrissat B."/>
            <person name="Kuo A."/>
            <person name="Liang C."/>
            <person name="Lipzen A."/>
            <person name="Lutzoni F."/>
            <person name="Magnuson J."/>
            <person name="Mondo S."/>
            <person name="Nolan M."/>
            <person name="Ohm R."/>
            <person name="Pangilinan J."/>
            <person name="Park H.-J."/>
            <person name="Ramirez L."/>
            <person name="Alfaro M."/>
            <person name="Sun H."/>
            <person name="Tritt A."/>
            <person name="Yoshinaga Y."/>
            <person name="Zwiers L.-H."/>
            <person name="Turgeon B.G."/>
            <person name="Goodwin S.B."/>
            <person name="Spatafora J.W."/>
            <person name="Crous P.W."/>
            <person name="Grigoriev I.V."/>
        </authorList>
    </citation>
    <scope>NUCLEOTIDE SEQUENCE</scope>
    <source>
        <strain evidence="3">P77</strain>
    </source>
</reference>
<dbReference type="AlphaFoldDB" id="A0A6A5KMJ6"/>
<dbReference type="Proteomes" id="UP000800040">
    <property type="component" value="Unassembled WGS sequence"/>
</dbReference>
<protein>
    <submittedName>
        <fullName evidence="3">Uncharacterized protein</fullName>
    </submittedName>
</protein>
<feature type="region of interest" description="Disordered" evidence="1">
    <location>
        <begin position="1015"/>
        <end position="1118"/>
    </location>
</feature>
<feature type="transmembrane region" description="Helical" evidence="2">
    <location>
        <begin position="770"/>
        <end position="788"/>
    </location>
</feature>
<organism evidence="3 4">
    <name type="scientific">Decorospora gaudefroyi</name>
    <dbReference type="NCBI Taxonomy" id="184978"/>
    <lineage>
        <taxon>Eukaryota</taxon>
        <taxon>Fungi</taxon>
        <taxon>Dikarya</taxon>
        <taxon>Ascomycota</taxon>
        <taxon>Pezizomycotina</taxon>
        <taxon>Dothideomycetes</taxon>
        <taxon>Pleosporomycetidae</taxon>
        <taxon>Pleosporales</taxon>
        <taxon>Pleosporineae</taxon>
        <taxon>Pleosporaceae</taxon>
        <taxon>Decorospora</taxon>
    </lineage>
</organism>
<sequence length="1118" mass="117713">MFTFASGKQVWYLALVLSAIAFLLYSSVSFWFGGPNFSHSERYPKSLTTIFSAPTIDALNQDLRLRGALLSLTESIALSSTDLGERFRLHSLKSFGSNISNAAKHVRQSELRRRGIMDDISQGVGNLTGAGSLNSTNGMNGLISSLRDSIAGSLDTPALFLGIGLGMGATTALNLSDIQEASAVATRVASAYNSSATGVNLAAQNLGYGLGGQISPSLQNTNVSLGLATYALGSGIGNGTALGLGLTQEQFAPSDGMSIENLAGNFGLGLAMPIASNLNIQSMMKSLGNILGASTLMDQIPEIAAAAGMGLGKGARDGLGLRASDQTSTRMLKRQPLNDTTDMGNIPEAVESFSKGLSQSFVQGSNLTTILCTVGTVFPDTLNFQGMLRPLAVGAGAGIGMGVAIGLNLKSADAVPTLVGNTTGDEEQTALAAESFTQNLFSNLLMNSTAIQQAQEFIMANTPQAFKDVDGAKAAEGFARGTIEGVMSAMSSVGGIKNLISGNVPFDAFDNVPVLPSTQFNDSMDGFAVGFARGLTGKATLLVAEIARNLTNNSTVSEPMQKRSVGHGIQQVGVVAYNAISARQAQENGASQIPIAIDAGTAQVAAQKVLDTLTCQGIGGIASVAFGAMAASQAEASMMDMAMSVPLESTVLQALPRGPITLSSEGNMFEIVIQSQSLKVNGLALMPFAVLTGLHVLFSVLAFLIFLPLYLVLGVVSRFSVLVGFPINESKNKKWRMGFLLVFAIFGIAGIVLGIIGMGSASHFRDTHGIIGLVCLILLLPAVCISIVRQRTDVPHPSSSAFAGIKGPIALAKTPQRIYLISGILTQLLLGLGQFAVLQGFSTLRAISLCIVDAILTSASTAGLLSFLLMLQISATALIGIRAWLEQHVAKKEAAGVERIMTSEEREKDRVDTMGTFGFDAKDPPPARNLAVSKPRLIQRKTDELKGFEDVGISTPFNVRKEGSISSPGASPAPRQGPFLSPEERVNYQERGIYNPKTGGYTYNPAMYGTYQRASDYEQPSSDPYDERRPSSDLFDPLSSPRPPMIAQAPKQTNVSTQDLWPPPPPQMYMTPNAVSNNYSRPNPGPAPVRDSFMGFGEDTGLQRGLGRGPGGTIREKR</sequence>